<evidence type="ECO:0000259" key="3">
    <source>
        <dbReference type="PROSITE" id="PS50948"/>
    </source>
</evidence>
<feature type="chain" id="PRO_5013378642" description="Apple domain-containing protein" evidence="2">
    <location>
        <begin position="20"/>
        <end position="124"/>
    </location>
</feature>
<dbReference type="EMBL" id="PDNB01000084">
    <property type="protein sequence ID" value="PGH10650.1"/>
    <property type="molecule type" value="Genomic_DNA"/>
</dbReference>
<keyword evidence="2" id="KW-0732">Signal</keyword>
<dbReference type="STRING" id="1447875.A0A2B7XNZ2"/>
<dbReference type="PROSITE" id="PS50948">
    <property type="entry name" value="PAN"/>
    <property type="match status" value="1"/>
</dbReference>
<reference evidence="4 5" key="1">
    <citation type="submission" date="2017-10" db="EMBL/GenBank/DDBJ databases">
        <title>Comparative genomics in systemic dimorphic fungi from Ajellomycetaceae.</title>
        <authorList>
            <person name="Munoz J.F."/>
            <person name="Mcewen J.G."/>
            <person name="Clay O.K."/>
            <person name="Cuomo C.A."/>
        </authorList>
    </citation>
    <scope>NUCLEOTIDE SEQUENCE [LARGE SCALE GENOMIC DNA]</scope>
    <source>
        <strain evidence="4 5">UAMH5409</strain>
    </source>
</reference>
<feature type="domain" description="Apple" evidence="3">
    <location>
        <begin position="24"/>
        <end position="97"/>
    </location>
</feature>
<evidence type="ECO:0000313" key="5">
    <source>
        <dbReference type="Proteomes" id="UP000223968"/>
    </source>
</evidence>
<dbReference type="Proteomes" id="UP000223968">
    <property type="component" value="Unassembled WGS sequence"/>
</dbReference>
<feature type="signal peptide" evidence="2">
    <location>
        <begin position="1"/>
        <end position="19"/>
    </location>
</feature>
<protein>
    <recommendedName>
        <fullName evidence="3">Apple domain-containing protein</fullName>
    </recommendedName>
</protein>
<evidence type="ECO:0000256" key="2">
    <source>
        <dbReference type="SAM" id="SignalP"/>
    </source>
</evidence>
<gene>
    <name evidence="4" type="ORF">AJ79_05364</name>
</gene>
<keyword evidence="5" id="KW-1185">Reference proteome</keyword>
<evidence type="ECO:0000256" key="1">
    <source>
        <dbReference type="SAM" id="MobiDB-lite"/>
    </source>
</evidence>
<evidence type="ECO:0000313" key="4">
    <source>
        <dbReference type="EMBL" id="PGH10650.1"/>
    </source>
</evidence>
<proteinExistence type="predicted"/>
<accession>A0A2B7XNZ2</accession>
<name>A0A2B7XNZ2_9EURO</name>
<dbReference type="OrthoDB" id="3556996at2759"/>
<dbReference type="InterPro" id="IPR003609">
    <property type="entry name" value="Pan_app"/>
</dbReference>
<comment type="caution">
    <text evidence="4">The sequence shown here is derived from an EMBL/GenBank/DDBJ whole genome shotgun (WGS) entry which is preliminary data.</text>
</comment>
<organism evidence="4 5">
    <name type="scientific">Helicocarpus griseus UAMH5409</name>
    <dbReference type="NCBI Taxonomy" id="1447875"/>
    <lineage>
        <taxon>Eukaryota</taxon>
        <taxon>Fungi</taxon>
        <taxon>Dikarya</taxon>
        <taxon>Ascomycota</taxon>
        <taxon>Pezizomycotina</taxon>
        <taxon>Eurotiomycetes</taxon>
        <taxon>Eurotiomycetidae</taxon>
        <taxon>Onygenales</taxon>
        <taxon>Ajellomycetaceae</taxon>
        <taxon>Helicocarpus</taxon>
    </lineage>
</organism>
<sequence length="124" mass="12903">MFSKYLIAAFAALLSTAAAQEASCDIYGYDTGTNPAFLATVDPALATLEACGNMCSTTRTCASFAFGADTCLLYNVPVEGNVNPMVTSPYNFNDLACVGTTPPPEGETPPEGGATRRRSAKMLA</sequence>
<feature type="region of interest" description="Disordered" evidence="1">
    <location>
        <begin position="99"/>
        <end position="124"/>
    </location>
</feature>
<dbReference type="AlphaFoldDB" id="A0A2B7XNZ2"/>
<feature type="compositionally biased region" description="Basic residues" evidence="1">
    <location>
        <begin position="115"/>
        <end position="124"/>
    </location>
</feature>